<gene>
    <name evidence="1" type="ORF">PHAECO_LOCUS10544</name>
</gene>
<evidence type="ECO:0000313" key="2">
    <source>
        <dbReference type="Proteomes" id="UP001153737"/>
    </source>
</evidence>
<name>A0A9N9SIC8_PHACE</name>
<protein>
    <submittedName>
        <fullName evidence="1">Uncharacterized protein</fullName>
    </submittedName>
</protein>
<evidence type="ECO:0000313" key="1">
    <source>
        <dbReference type="EMBL" id="CAG9822924.1"/>
    </source>
</evidence>
<organism evidence="1 2">
    <name type="scientific">Phaedon cochleariae</name>
    <name type="common">Mustard beetle</name>
    <dbReference type="NCBI Taxonomy" id="80249"/>
    <lineage>
        <taxon>Eukaryota</taxon>
        <taxon>Metazoa</taxon>
        <taxon>Ecdysozoa</taxon>
        <taxon>Arthropoda</taxon>
        <taxon>Hexapoda</taxon>
        <taxon>Insecta</taxon>
        <taxon>Pterygota</taxon>
        <taxon>Neoptera</taxon>
        <taxon>Endopterygota</taxon>
        <taxon>Coleoptera</taxon>
        <taxon>Polyphaga</taxon>
        <taxon>Cucujiformia</taxon>
        <taxon>Chrysomeloidea</taxon>
        <taxon>Chrysomelidae</taxon>
        <taxon>Chrysomelinae</taxon>
        <taxon>Chrysomelini</taxon>
        <taxon>Phaedon</taxon>
    </lineage>
</organism>
<keyword evidence="2" id="KW-1185">Reference proteome</keyword>
<dbReference type="EMBL" id="OU896712">
    <property type="protein sequence ID" value="CAG9822924.1"/>
    <property type="molecule type" value="Genomic_DNA"/>
</dbReference>
<dbReference type="OrthoDB" id="6768582at2759"/>
<proteinExistence type="predicted"/>
<sequence length="365" mass="41755">MPECVPQIISTLKMLFGRPDQILEAHINAIRRQPPPKPEKLETLVEFAIAVKNLCVSLQAAKLTEYLNNPMLIHELVDKLPSQIKVNWALYRSTLQSSTGLEDFDEWMFNLATNISTALPTLIITGRNKQYSENEHLNVHNTGSGMNLQSSGEQTKCKVCRKDCKVVAECRVFQRYPISDKWKTIKDLKLCRLCLKRHRYPFRYPVKCEKNQCERKHHPLLHKDDDPAPGLVVPTSCSDDSISSAVNVYHQSSAQGVRFRILPVILRNGDKKVVTYAFLDEGSSITLLDESLSEELGLQGDYEPLCLKWTVRDSLVLVMVLKCITNLPNHVRGALIDIEIFRKTVKELLKLRPYYSLKEFYDDTI</sequence>
<reference evidence="1" key="1">
    <citation type="submission" date="2022-01" db="EMBL/GenBank/DDBJ databases">
        <authorList>
            <person name="King R."/>
        </authorList>
    </citation>
    <scope>NUCLEOTIDE SEQUENCE</scope>
</reference>
<dbReference type="PANTHER" id="PTHR47331:SF1">
    <property type="entry name" value="GAG-LIKE PROTEIN"/>
    <property type="match status" value="1"/>
</dbReference>
<accession>A0A9N9SIC8</accession>
<dbReference type="AlphaFoldDB" id="A0A9N9SIC8"/>
<reference evidence="1" key="2">
    <citation type="submission" date="2022-10" db="EMBL/GenBank/DDBJ databases">
        <authorList>
            <consortium name="ENA_rothamsted_submissions"/>
            <consortium name="culmorum"/>
            <person name="King R."/>
        </authorList>
    </citation>
    <scope>NUCLEOTIDE SEQUENCE</scope>
</reference>
<dbReference type="Proteomes" id="UP001153737">
    <property type="component" value="Chromosome 6"/>
</dbReference>
<dbReference type="PANTHER" id="PTHR47331">
    <property type="entry name" value="PHD-TYPE DOMAIN-CONTAINING PROTEIN"/>
    <property type="match status" value="1"/>
</dbReference>